<evidence type="ECO:0000256" key="1">
    <source>
        <dbReference type="SAM" id="Phobius"/>
    </source>
</evidence>
<dbReference type="EMBL" id="JASNQZ010000006">
    <property type="protein sequence ID" value="KAL0957050.1"/>
    <property type="molecule type" value="Genomic_DNA"/>
</dbReference>
<evidence type="ECO:0000313" key="2">
    <source>
        <dbReference type="EMBL" id="KAL0957050.1"/>
    </source>
</evidence>
<keyword evidence="3" id="KW-1185">Reference proteome</keyword>
<sequence>MTSLGPRARAKVVTTRAASQPHRTQMLRLCLRTATSKPCPSVPLPAYSRSGNKEPVTLAMYLFRFGFLFPPFWIIGALILTSKLQAPAEPSPESDAELAWLPDKTTAERDAIVQHIRRVEVKWAKRSLIAILVLCILVAMITPLAILASSF</sequence>
<gene>
    <name evidence="2" type="ORF">HGRIS_003150</name>
</gene>
<evidence type="ECO:0000313" key="3">
    <source>
        <dbReference type="Proteomes" id="UP001556367"/>
    </source>
</evidence>
<proteinExistence type="predicted"/>
<accession>A0ABR3JMK3</accession>
<comment type="caution">
    <text evidence="2">The sequence shown here is derived from an EMBL/GenBank/DDBJ whole genome shotgun (WGS) entry which is preliminary data.</text>
</comment>
<name>A0ABR3JMK3_9AGAR</name>
<feature type="transmembrane region" description="Helical" evidence="1">
    <location>
        <begin position="58"/>
        <end position="80"/>
    </location>
</feature>
<reference evidence="3" key="1">
    <citation type="submission" date="2024-06" db="EMBL/GenBank/DDBJ databases">
        <title>Multi-omics analyses provide insights into the biosynthesis of the anticancer antibiotic pleurotin in Hohenbuehelia grisea.</title>
        <authorList>
            <person name="Weaver J.A."/>
            <person name="Alberti F."/>
        </authorList>
    </citation>
    <scope>NUCLEOTIDE SEQUENCE [LARGE SCALE GENOMIC DNA]</scope>
    <source>
        <strain evidence="3">T-177</strain>
    </source>
</reference>
<keyword evidence="1" id="KW-0472">Membrane</keyword>
<dbReference type="Proteomes" id="UP001556367">
    <property type="component" value="Unassembled WGS sequence"/>
</dbReference>
<feature type="transmembrane region" description="Helical" evidence="1">
    <location>
        <begin position="127"/>
        <end position="148"/>
    </location>
</feature>
<organism evidence="2 3">
    <name type="scientific">Hohenbuehelia grisea</name>
    <dbReference type="NCBI Taxonomy" id="104357"/>
    <lineage>
        <taxon>Eukaryota</taxon>
        <taxon>Fungi</taxon>
        <taxon>Dikarya</taxon>
        <taxon>Basidiomycota</taxon>
        <taxon>Agaricomycotina</taxon>
        <taxon>Agaricomycetes</taxon>
        <taxon>Agaricomycetidae</taxon>
        <taxon>Agaricales</taxon>
        <taxon>Pleurotineae</taxon>
        <taxon>Pleurotaceae</taxon>
        <taxon>Hohenbuehelia</taxon>
    </lineage>
</organism>
<keyword evidence="1" id="KW-1133">Transmembrane helix</keyword>
<keyword evidence="1" id="KW-0812">Transmembrane</keyword>
<protein>
    <submittedName>
        <fullName evidence="2">Uncharacterized protein</fullName>
    </submittedName>
</protein>